<dbReference type="GeneID" id="1475712"/>
<dbReference type="HOGENOM" id="CLU_2165237_0_0_2"/>
<evidence type="ECO:0000313" key="2">
    <source>
        <dbReference type="Proteomes" id="UP000002487"/>
    </source>
</evidence>
<dbReference type="EMBL" id="AE010299">
    <property type="protein sequence ID" value="AAM07170.1"/>
    <property type="molecule type" value="Genomic_DNA"/>
</dbReference>
<keyword evidence="2" id="KW-1185">Reference proteome</keyword>
<evidence type="ECO:0000313" key="1">
    <source>
        <dbReference type="EMBL" id="AAM07170.1"/>
    </source>
</evidence>
<sequence length="110" mass="11754">MTVLIEGTTFPLDKKNANDWGVPTSEADNALSSLKSAVVRICSRAFAHICDIVEDPSSEIGRVADAWKEGNTIVARASITDSIAERKISEGTWETPGLCMPLEMTMGVAG</sequence>
<reference evidence="1 2" key="1">
    <citation type="journal article" date="2002" name="Genome Res.">
        <title>The genome of Methanosarcina acetivorans reveals extensive metabolic and physiological diversity.</title>
        <authorList>
            <person name="Galagan J.E."/>
            <person name="Nusbaum C."/>
            <person name="Roy A."/>
            <person name="Endrizzi M.G."/>
            <person name="Macdonald P."/>
            <person name="FitzHugh W."/>
            <person name="Calvo S."/>
            <person name="Engels R."/>
            <person name="Smirnov S."/>
            <person name="Atnoor D."/>
            <person name="Brown A."/>
            <person name="Allen N."/>
            <person name="Naylor J."/>
            <person name="Stange-Thomann N."/>
            <person name="DeArellano K."/>
            <person name="Johnson R."/>
            <person name="Linton L."/>
            <person name="McEwan P."/>
            <person name="McKernan K."/>
            <person name="Talamas J."/>
            <person name="Tirrell A."/>
            <person name="Ye W."/>
            <person name="Zimmer A."/>
            <person name="Barber R.D."/>
            <person name="Cann I."/>
            <person name="Graham D.E."/>
            <person name="Grahame D.A."/>
            <person name="Guss A."/>
            <person name="Hedderich R."/>
            <person name="Ingram-Smith C."/>
            <person name="Kuettner C.H."/>
            <person name="Krzycki J.A."/>
            <person name="Leigh J.A."/>
            <person name="Li W."/>
            <person name="Liu J."/>
            <person name="Mukhopadhyay B."/>
            <person name="Reeve J.N."/>
            <person name="Smith K."/>
            <person name="Springer T.A."/>
            <person name="Umayam L.A."/>
            <person name="White O."/>
            <person name="White R.H."/>
            <person name="de Macario E.C."/>
            <person name="Ferry J.G."/>
            <person name="Jarrell K.F."/>
            <person name="Jing H."/>
            <person name="Macario A.J.L."/>
            <person name="Paulsen I."/>
            <person name="Pritchett M."/>
            <person name="Sowers K.R."/>
            <person name="Swanson R.V."/>
            <person name="Zinder S.H."/>
            <person name="Lander E."/>
            <person name="Metcalf W.W."/>
            <person name="Birren B."/>
        </authorList>
    </citation>
    <scope>NUCLEOTIDE SEQUENCE [LARGE SCALE GENOMIC DNA]</scope>
    <source>
        <strain evidence="2">ATCC 35395 / DSM 2834 / JCM 12185 / C2A</strain>
    </source>
</reference>
<dbReference type="Proteomes" id="UP000002487">
    <property type="component" value="Chromosome"/>
</dbReference>
<proteinExistence type="predicted"/>
<name>Q8TJG5_METAC</name>
<gene>
    <name evidence="1" type="ordered locus">MA_3819</name>
</gene>
<accession>Q8TJG5</accession>
<dbReference type="KEGG" id="mac:MA_3819"/>
<dbReference type="OrthoDB" id="123498at2157"/>
<dbReference type="InParanoid" id="Q8TJG5"/>
<organism evidence="1 2">
    <name type="scientific">Methanosarcina acetivorans (strain ATCC 35395 / DSM 2834 / JCM 12185 / C2A)</name>
    <dbReference type="NCBI Taxonomy" id="188937"/>
    <lineage>
        <taxon>Archaea</taxon>
        <taxon>Methanobacteriati</taxon>
        <taxon>Methanobacteriota</taxon>
        <taxon>Stenosarchaea group</taxon>
        <taxon>Methanomicrobia</taxon>
        <taxon>Methanosarcinales</taxon>
        <taxon>Methanosarcinaceae</taxon>
        <taxon>Methanosarcina</taxon>
    </lineage>
</organism>
<protein>
    <submittedName>
        <fullName evidence="1">Uncharacterized protein</fullName>
    </submittedName>
</protein>
<dbReference type="RefSeq" id="WP_011023719.1">
    <property type="nucleotide sequence ID" value="NC_003552.1"/>
</dbReference>
<dbReference type="EnsemblBacteria" id="AAM07170">
    <property type="protein sequence ID" value="AAM07170"/>
    <property type="gene ID" value="MA_3819"/>
</dbReference>
<dbReference type="AlphaFoldDB" id="Q8TJG5"/>
<dbReference type="STRING" id="188937.MA_3819"/>